<evidence type="ECO:0000313" key="2">
    <source>
        <dbReference type="Proteomes" id="UP000003419"/>
    </source>
</evidence>
<comment type="caution">
    <text evidence="1">The sequence shown here is derived from an EMBL/GenBank/DDBJ whole genome shotgun (WGS) entry which is preliminary data.</text>
</comment>
<reference evidence="1 2" key="1">
    <citation type="submission" date="2009-01" db="EMBL/GenBank/DDBJ databases">
        <authorList>
            <person name="Qin X."/>
            <person name="Bachman B."/>
            <person name="Battles P."/>
            <person name="Bell A."/>
            <person name="Bess C."/>
            <person name="Bickham C."/>
            <person name="Chaboub L."/>
            <person name="Chen D."/>
            <person name="Coyle M."/>
            <person name="Deiros D.R."/>
            <person name="Dinh H."/>
            <person name="Forbes L."/>
            <person name="Fowler G."/>
            <person name="Francisco L."/>
            <person name="Fu Q."/>
            <person name="Gubbala S."/>
            <person name="Hale W."/>
            <person name="Han Y."/>
            <person name="Hemphill L."/>
            <person name="Highlander S.K."/>
            <person name="Hirani K."/>
            <person name="Hogues M."/>
            <person name="Jackson L."/>
            <person name="Jakkamsetti A."/>
            <person name="Javaid M."/>
            <person name="Jiang H."/>
            <person name="Korchina V."/>
            <person name="Kovar C."/>
            <person name="Lara F."/>
            <person name="Lee S."/>
            <person name="Mata R."/>
            <person name="Mathew T."/>
            <person name="Moen C."/>
            <person name="Morales K."/>
            <person name="Munidasa M."/>
            <person name="Nazareth L."/>
            <person name="Ngo R."/>
            <person name="Nguyen L."/>
            <person name="Okwuonu G."/>
            <person name="Ongeri F."/>
            <person name="Patil S."/>
            <person name="Petrosino J."/>
            <person name="Pham C."/>
            <person name="Pham P."/>
            <person name="Pu L.-L."/>
            <person name="Puazo M."/>
            <person name="Raj R."/>
            <person name="Reid J."/>
            <person name="Rouhana J."/>
            <person name="Saada N."/>
            <person name="Shang Y."/>
            <person name="Simmons D."/>
            <person name="Thornton R."/>
            <person name="Warren J."/>
            <person name="Weissenberger G."/>
            <person name="Zhang J."/>
            <person name="Zhang L."/>
            <person name="Zhou C."/>
            <person name="Zhu D."/>
            <person name="Muzny D."/>
            <person name="Worley K."/>
            <person name="Gibbs R."/>
        </authorList>
    </citation>
    <scope>NUCLEOTIDE SEQUENCE [LARGE SCALE GENOMIC DNA]</scope>
    <source>
        <strain evidence="1 2">CF48-3A</strain>
    </source>
</reference>
<name>A0A8D9VU67_LIMRT</name>
<dbReference type="EMBL" id="ACHG01000072">
    <property type="protein sequence ID" value="EEI65968.1"/>
    <property type="molecule type" value="Genomic_DNA"/>
</dbReference>
<accession>A0A8D9VU67</accession>
<evidence type="ECO:0000313" key="1">
    <source>
        <dbReference type="EMBL" id="EEI65968.1"/>
    </source>
</evidence>
<dbReference type="Proteomes" id="UP000003419">
    <property type="component" value="Unassembled WGS sequence"/>
</dbReference>
<gene>
    <name evidence="1" type="ORF">HMPREF0534_0712</name>
</gene>
<protein>
    <submittedName>
        <fullName evidence="1">Uncharacterized protein</fullName>
    </submittedName>
</protein>
<organism evidence="1 2">
    <name type="scientific">Limosilactobacillus reuteri CF48-3A</name>
    <dbReference type="NCBI Taxonomy" id="525341"/>
    <lineage>
        <taxon>Bacteria</taxon>
        <taxon>Bacillati</taxon>
        <taxon>Bacillota</taxon>
        <taxon>Bacilli</taxon>
        <taxon>Lactobacillales</taxon>
        <taxon>Lactobacillaceae</taxon>
        <taxon>Limosilactobacillus</taxon>
    </lineage>
</organism>
<sequence length="48" mass="5635">MDCIPSKIKKYLPKSLEYPGLYIKVTQNMLIIYTTKLILAEIYPRDSK</sequence>
<proteinExistence type="predicted"/>
<dbReference type="AlphaFoldDB" id="A0A8D9VU67"/>